<evidence type="ECO:0000313" key="12">
    <source>
        <dbReference type="Proteomes" id="UP000321736"/>
    </source>
</evidence>
<dbReference type="GO" id="GO:0005737">
    <property type="term" value="C:cytoplasm"/>
    <property type="evidence" value="ECO:0007669"/>
    <property type="project" value="UniProtKB-SubCell"/>
</dbReference>
<keyword evidence="8" id="KW-0963">Cytoplasm</keyword>
<feature type="binding site" evidence="8">
    <location>
        <position position="66"/>
    </location>
    <ligand>
        <name>tRNA</name>
        <dbReference type="ChEBI" id="CHEBI:17843"/>
    </ligand>
</feature>
<dbReference type="InterPro" id="IPR018171">
    <property type="entry name" value="Pept_tRNA_hydro_CS"/>
</dbReference>
<dbReference type="AlphaFoldDB" id="A0A239UHH7"/>
<dbReference type="PANTHER" id="PTHR17224">
    <property type="entry name" value="PEPTIDYL-TRNA HYDROLASE"/>
    <property type="match status" value="1"/>
</dbReference>
<dbReference type="CDD" id="cd00462">
    <property type="entry name" value="PTH"/>
    <property type="match status" value="1"/>
</dbReference>
<feature type="binding site" evidence="8">
    <location>
        <position position="64"/>
    </location>
    <ligand>
        <name>tRNA</name>
        <dbReference type="ChEBI" id="CHEBI:17843"/>
    </ligand>
</feature>
<comment type="function">
    <text evidence="8">Catalyzes the release of premature peptidyl moieties from peptidyl-tRNA molecules trapped in stalled 50S ribosomal subunits, and thus maintains levels of free tRNAs and 50S ribosomes.</text>
</comment>
<evidence type="ECO:0000256" key="6">
    <source>
        <dbReference type="ARBA" id="ARBA00048707"/>
    </source>
</evidence>
<dbReference type="InterPro" id="IPR036416">
    <property type="entry name" value="Pept_tRNA_hydro_sf"/>
</dbReference>
<dbReference type="PROSITE" id="PS01195">
    <property type="entry name" value="PEPT_TRNA_HYDROL_1"/>
    <property type="match status" value="1"/>
</dbReference>
<feature type="binding site" evidence="8">
    <location>
        <position position="14"/>
    </location>
    <ligand>
        <name>tRNA</name>
        <dbReference type="ChEBI" id="CHEBI:17843"/>
    </ligand>
</feature>
<dbReference type="OrthoDB" id="9800507at2"/>
<evidence type="ECO:0000256" key="4">
    <source>
        <dbReference type="ARBA" id="ARBA00022884"/>
    </source>
</evidence>
<evidence type="ECO:0000256" key="1">
    <source>
        <dbReference type="ARBA" id="ARBA00013260"/>
    </source>
</evidence>
<dbReference type="NCBIfam" id="TIGR00447">
    <property type="entry name" value="pth"/>
    <property type="match status" value="1"/>
</dbReference>
<evidence type="ECO:0000256" key="7">
    <source>
        <dbReference type="ARBA" id="ARBA00050038"/>
    </source>
</evidence>
<dbReference type="FunFam" id="3.40.50.1470:FF:000001">
    <property type="entry name" value="Peptidyl-tRNA hydrolase"/>
    <property type="match status" value="1"/>
</dbReference>
<accession>A0A239UHH7</accession>
<keyword evidence="2 8" id="KW-0820">tRNA-binding</keyword>
<protein>
    <recommendedName>
        <fullName evidence="7 8">Peptidyl-tRNA hydrolase</fullName>
        <shortName evidence="8">Pth</shortName>
        <ecNumber evidence="1 8">3.1.1.29</ecNumber>
    </recommendedName>
</protein>
<evidence type="ECO:0000256" key="8">
    <source>
        <dbReference type="HAMAP-Rule" id="MF_00083"/>
    </source>
</evidence>
<dbReference type="SUPFAM" id="SSF53178">
    <property type="entry name" value="Peptidyl-tRNA hydrolase-like"/>
    <property type="match status" value="1"/>
</dbReference>
<comment type="subcellular location">
    <subcellularLocation>
        <location evidence="8">Cytoplasm</location>
    </subcellularLocation>
</comment>
<keyword evidence="12" id="KW-1185">Reference proteome</keyword>
<dbReference type="GO" id="GO:0004045">
    <property type="term" value="F:peptidyl-tRNA hydrolase activity"/>
    <property type="evidence" value="ECO:0007669"/>
    <property type="project" value="UniProtKB-UniRule"/>
</dbReference>
<dbReference type="InterPro" id="IPR001328">
    <property type="entry name" value="Pept_tRNA_hydro"/>
</dbReference>
<sequence length="190" mass="21503">MKCIVGLGNIGKRFEQTKHNIGFEVIDYVLDSNQFKLDKQKFRGAYTIERLGGEKVLLIEPMTMMNLSGEAVGPLMDYYNVDPEDLLVLYDDLDLPQGQVRLRQKGSAGGHNGMKSIIQHLGTDNFKRIRIGIGRPTNGMSVPDYVLQKFSKQEMETMNKVIEHSAHAVEDYISSSRFDHVMNEYNGEVS</sequence>
<dbReference type="GO" id="GO:0006515">
    <property type="term" value="P:protein quality control for misfolded or incompletely synthesized proteins"/>
    <property type="evidence" value="ECO:0007669"/>
    <property type="project" value="UniProtKB-UniRule"/>
</dbReference>
<evidence type="ECO:0000313" key="11">
    <source>
        <dbReference type="EMBL" id="GEP85253.1"/>
    </source>
</evidence>
<dbReference type="GO" id="GO:0000049">
    <property type="term" value="F:tRNA binding"/>
    <property type="evidence" value="ECO:0007669"/>
    <property type="project" value="UniProtKB-UniRule"/>
</dbReference>
<comment type="caution">
    <text evidence="11">The sequence shown here is derived from an EMBL/GenBank/DDBJ whole genome shotgun (WGS) entry which is preliminary data.</text>
</comment>
<dbReference type="PANTHER" id="PTHR17224:SF1">
    <property type="entry name" value="PEPTIDYL-TRNA HYDROLASE"/>
    <property type="match status" value="1"/>
</dbReference>
<dbReference type="GO" id="GO:0072344">
    <property type="term" value="P:rescue of stalled ribosome"/>
    <property type="evidence" value="ECO:0007669"/>
    <property type="project" value="UniProtKB-UniRule"/>
</dbReference>
<evidence type="ECO:0000256" key="5">
    <source>
        <dbReference type="ARBA" id="ARBA00038063"/>
    </source>
</evidence>
<dbReference type="PROSITE" id="PS01196">
    <property type="entry name" value="PEPT_TRNA_HYDROL_2"/>
    <property type="match status" value="1"/>
</dbReference>
<name>A0A239UHH7_9STAP</name>
<comment type="catalytic activity">
    <reaction evidence="6 8 9">
        <text>an N-acyl-L-alpha-aminoacyl-tRNA + H2O = an N-acyl-L-amino acid + a tRNA + H(+)</text>
        <dbReference type="Rhea" id="RHEA:54448"/>
        <dbReference type="Rhea" id="RHEA-COMP:10123"/>
        <dbReference type="Rhea" id="RHEA-COMP:13883"/>
        <dbReference type="ChEBI" id="CHEBI:15377"/>
        <dbReference type="ChEBI" id="CHEBI:15378"/>
        <dbReference type="ChEBI" id="CHEBI:59874"/>
        <dbReference type="ChEBI" id="CHEBI:78442"/>
        <dbReference type="ChEBI" id="CHEBI:138191"/>
        <dbReference type="EC" id="3.1.1.29"/>
    </reaction>
</comment>
<proteinExistence type="inferred from homology"/>
<keyword evidence="4 8" id="KW-0694">RNA-binding</keyword>
<dbReference type="Gene3D" id="3.40.50.1470">
    <property type="entry name" value="Peptidyl-tRNA hydrolase"/>
    <property type="match status" value="1"/>
</dbReference>
<dbReference type="HAMAP" id="MF_00083">
    <property type="entry name" value="Pept_tRNA_hydro_bact"/>
    <property type="match status" value="1"/>
</dbReference>
<keyword evidence="3 8" id="KW-0378">Hydrolase</keyword>
<dbReference type="RefSeq" id="WP_095106946.1">
    <property type="nucleotide sequence ID" value="NZ_BKAR01000024.1"/>
</dbReference>
<dbReference type="EMBL" id="BKAR01000024">
    <property type="protein sequence ID" value="GEP85253.1"/>
    <property type="molecule type" value="Genomic_DNA"/>
</dbReference>
<evidence type="ECO:0000256" key="10">
    <source>
        <dbReference type="RuleBase" id="RU004320"/>
    </source>
</evidence>
<feature type="active site" description="Proton acceptor" evidence="8">
    <location>
        <position position="19"/>
    </location>
</feature>
<comment type="function">
    <text evidence="8">Hydrolyzes ribosome-free peptidyl-tRNAs (with 1 or more amino acids incorporated), which drop off the ribosome during protein synthesis, or as a result of ribosome stalling.</text>
</comment>
<gene>
    <name evidence="8 11" type="primary">pth</name>
    <name evidence="11" type="ORF">SPI02_18380</name>
</gene>
<feature type="binding site" evidence="8">
    <location>
        <position position="112"/>
    </location>
    <ligand>
        <name>tRNA</name>
        <dbReference type="ChEBI" id="CHEBI:17843"/>
    </ligand>
</feature>
<comment type="similarity">
    <text evidence="5 8 10">Belongs to the PTH family.</text>
</comment>
<feature type="site" description="Stabilizes the basic form of H active site to accept a proton" evidence="8">
    <location>
        <position position="91"/>
    </location>
</feature>
<organism evidence="11 12">
    <name type="scientific">Staphylococcus piscifermentans</name>
    <dbReference type="NCBI Taxonomy" id="70258"/>
    <lineage>
        <taxon>Bacteria</taxon>
        <taxon>Bacillati</taxon>
        <taxon>Bacillota</taxon>
        <taxon>Bacilli</taxon>
        <taxon>Bacillales</taxon>
        <taxon>Staphylococcaceae</taxon>
        <taxon>Staphylococcus</taxon>
    </lineage>
</organism>
<evidence type="ECO:0000256" key="3">
    <source>
        <dbReference type="ARBA" id="ARBA00022801"/>
    </source>
</evidence>
<dbReference type="Pfam" id="PF01195">
    <property type="entry name" value="Pept_tRNA_hydro"/>
    <property type="match status" value="1"/>
</dbReference>
<reference evidence="11 12" key="1">
    <citation type="submission" date="2019-07" db="EMBL/GenBank/DDBJ databases">
        <title>Whole genome shotgun sequence of Staphylococcus piscifermentans NBRC 109625.</title>
        <authorList>
            <person name="Hosoyama A."/>
            <person name="Uohara A."/>
            <person name="Ohji S."/>
            <person name="Ichikawa N."/>
        </authorList>
    </citation>
    <scope>NUCLEOTIDE SEQUENCE [LARGE SCALE GENOMIC DNA]</scope>
    <source>
        <strain evidence="11 12">NBRC 109625</strain>
    </source>
</reference>
<comment type="subunit">
    <text evidence="8">Monomer.</text>
</comment>
<evidence type="ECO:0000256" key="9">
    <source>
        <dbReference type="RuleBase" id="RU000673"/>
    </source>
</evidence>
<feature type="site" description="Discriminates between blocked and unblocked aminoacyl-tRNA" evidence="8">
    <location>
        <position position="9"/>
    </location>
</feature>
<dbReference type="Proteomes" id="UP000321736">
    <property type="component" value="Unassembled WGS sequence"/>
</dbReference>
<evidence type="ECO:0000256" key="2">
    <source>
        <dbReference type="ARBA" id="ARBA00022555"/>
    </source>
</evidence>
<dbReference type="EC" id="3.1.1.29" evidence="1 8"/>